<feature type="domain" description="RNase III" evidence="1">
    <location>
        <begin position="184"/>
        <end position="292"/>
    </location>
</feature>
<dbReference type="Pfam" id="PF00636">
    <property type="entry name" value="Ribonuclease_3"/>
    <property type="match status" value="1"/>
</dbReference>
<dbReference type="SUPFAM" id="SSF69065">
    <property type="entry name" value="RNase III domain-like"/>
    <property type="match status" value="1"/>
</dbReference>
<evidence type="ECO:0000259" key="1">
    <source>
        <dbReference type="PROSITE" id="PS50142"/>
    </source>
</evidence>
<dbReference type="SMART" id="SM00535">
    <property type="entry name" value="RIBOc"/>
    <property type="match status" value="1"/>
</dbReference>
<dbReference type="OrthoDB" id="416741at2759"/>
<gene>
    <name evidence="2" type="ORF">SARC_02326</name>
</gene>
<dbReference type="GO" id="GO:0004525">
    <property type="term" value="F:ribonuclease III activity"/>
    <property type="evidence" value="ECO:0007669"/>
    <property type="project" value="InterPro"/>
</dbReference>
<keyword evidence="3" id="KW-1185">Reference proteome</keyword>
<dbReference type="CDD" id="cd00593">
    <property type="entry name" value="RIBOc"/>
    <property type="match status" value="1"/>
</dbReference>
<accession>A0A0L0G994</accession>
<proteinExistence type="predicted"/>
<sequence length="311" mass="34739">MSPLSPVAKIDVAISPGDDVRRNDNPPAHTWSVIHVGGAFHSQYCALCHRVRLRNHEFGSNKKLGWQSIGACVAEDTQHSFEPYMQESGLLRVCTACFVQQKYGRKFGTGKSCGFETVHAPCTPSQPTLRAVYEQVIAKFPEYVPAEEVHTQSEGLVADLRVRLEELQVQPVKSMDDFCVEFPRFSNLHSDLLREALTHPTADYGKNYLRLAFLGDAVVELFVIDKLFTVSPPEDNGTITVKKSQLVANHMLSVHALPYLAYLRRGLIPDTDTKAPCDVLKALIGAYHIQWGYDHSRELCMDLGIVRRSTG</sequence>
<dbReference type="EMBL" id="KQ241699">
    <property type="protein sequence ID" value="KNC85489.1"/>
    <property type="molecule type" value="Genomic_DNA"/>
</dbReference>
<dbReference type="GeneID" id="25902830"/>
<dbReference type="Gene3D" id="1.10.1520.10">
    <property type="entry name" value="Ribonuclease III domain"/>
    <property type="match status" value="1"/>
</dbReference>
<name>A0A0L0G994_9EUKA</name>
<dbReference type="PROSITE" id="PS50142">
    <property type="entry name" value="RNASE_3_2"/>
    <property type="match status" value="1"/>
</dbReference>
<evidence type="ECO:0000313" key="2">
    <source>
        <dbReference type="EMBL" id="KNC85489.1"/>
    </source>
</evidence>
<dbReference type="InterPro" id="IPR036389">
    <property type="entry name" value="RNase_III_sf"/>
</dbReference>
<reference evidence="2 3" key="1">
    <citation type="submission" date="2011-02" db="EMBL/GenBank/DDBJ databases">
        <title>The Genome Sequence of Sphaeroforma arctica JP610.</title>
        <authorList>
            <consortium name="The Broad Institute Genome Sequencing Platform"/>
            <person name="Russ C."/>
            <person name="Cuomo C."/>
            <person name="Young S.K."/>
            <person name="Zeng Q."/>
            <person name="Gargeya S."/>
            <person name="Alvarado L."/>
            <person name="Berlin A."/>
            <person name="Chapman S.B."/>
            <person name="Chen Z."/>
            <person name="Freedman E."/>
            <person name="Gellesch M."/>
            <person name="Goldberg J."/>
            <person name="Griggs A."/>
            <person name="Gujja S."/>
            <person name="Heilman E."/>
            <person name="Heiman D."/>
            <person name="Howarth C."/>
            <person name="Mehta T."/>
            <person name="Neiman D."/>
            <person name="Pearson M."/>
            <person name="Roberts A."/>
            <person name="Saif S."/>
            <person name="Shea T."/>
            <person name="Shenoy N."/>
            <person name="Sisk P."/>
            <person name="Stolte C."/>
            <person name="Sykes S."/>
            <person name="White J."/>
            <person name="Yandava C."/>
            <person name="Burger G."/>
            <person name="Gray M.W."/>
            <person name="Holland P.W.H."/>
            <person name="King N."/>
            <person name="Lang F.B.F."/>
            <person name="Roger A.J."/>
            <person name="Ruiz-Trillo I."/>
            <person name="Haas B."/>
            <person name="Nusbaum C."/>
            <person name="Birren B."/>
        </authorList>
    </citation>
    <scope>NUCLEOTIDE SEQUENCE [LARGE SCALE GENOMIC DNA]</scope>
    <source>
        <strain evidence="2 3">JP610</strain>
    </source>
</reference>
<organism evidence="2 3">
    <name type="scientific">Sphaeroforma arctica JP610</name>
    <dbReference type="NCBI Taxonomy" id="667725"/>
    <lineage>
        <taxon>Eukaryota</taxon>
        <taxon>Ichthyosporea</taxon>
        <taxon>Ichthyophonida</taxon>
        <taxon>Sphaeroforma</taxon>
    </lineage>
</organism>
<evidence type="ECO:0000313" key="3">
    <source>
        <dbReference type="Proteomes" id="UP000054560"/>
    </source>
</evidence>
<dbReference type="AlphaFoldDB" id="A0A0L0G994"/>
<dbReference type="GO" id="GO:0006396">
    <property type="term" value="P:RNA processing"/>
    <property type="evidence" value="ECO:0007669"/>
    <property type="project" value="InterPro"/>
</dbReference>
<dbReference type="Proteomes" id="UP000054560">
    <property type="component" value="Unassembled WGS sequence"/>
</dbReference>
<protein>
    <recommendedName>
        <fullName evidence="1">RNase III domain-containing protein</fullName>
    </recommendedName>
</protein>
<dbReference type="InterPro" id="IPR000999">
    <property type="entry name" value="RNase_III_dom"/>
</dbReference>
<dbReference type="RefSeq" id="XP_014159391.1">
    <property type="nucleotide sequence ID" value="XM_014303916.1"/>
</dbReference>